<dbReference type="Pfam" id="PF04773">
    <property type="entry name" value="FecR"/>
    <property type="match status" value="1"/>
</dbReference>
<dbReference type="Pfam" id="PF16344">
    <property type="entry name" value="FecR_C"/>
    <property type="match status" value="1"/>
</dbReference>
<organism evidence="3 4">
    <name type="scientific">Butyricimonas virosa</name>
    <dbReference type="NCBI Taxonomy" id="544645"/>
    <lineage>
        <taxon>Bacteria</taxon>
        <taxon>Pseudomonadati</taxon>
        <taxon>Bacteroidota</taxon>
        <taxon>Bacteroidia</taxon>
        <taxon>Bacteroidales</taxon>
        <taxon>Odoribacteraceae</taxon>
        <taxon>Butyricimonas</taxon>
    </lineage>
</organism>
<dbReference type="PANTHER" id="PTHR30273:SF2">
    <property type="entry name" value="PROTEIN FECR"/>
    <property type="match status" value="1"/>
</dbReference>
<protein>
    <submittedName>
        <fullName evidence="3">FecR family protein</fullName>
    </submittedName>
</protein>
<feature type="domain" description="FecR protein" evidence="1">
    <location>
        <begin position="196"/>
        <end position="289"/>
    </location>
</feature>
<accession>A0A412X1I3</accession>
<comment type="caution">
    <text evidence="3">The sequence shown here is derived from an EMBL/GenBank/DDBJ whole genome shotgun (WGS) entry which is preliminary data.</text>
</comment>
<dbReference type="STRING" id="1121130.GCA_000519105_03731"/>
<dbReference type="Gene3D" id="2.60.120.1440">
    <property type="match status" value="1"/>
</dbReference>
<dbReference type="InterPro" id="IPR012373">
    <property type="entry name" value="Ferrdict_sens_TM"/>
</dbReference>
<gene>
    <name evidence="3" type="ORF">DWW18_09080</name>
</gene>
<dbReference type="GO" id="GO:0016989">
    <property type="term" value="F:sigma factor antagonist activity"/>
    <property type="evidence" value="ECO:0007669"/>
    <property type="project" value="TreeGrafter"/>
</dbReference>
<dbReference type="Proteomes" id="UP000283589">
    <property type="component" value="Unassembled WGS sequence"/>
</dbReference>
<evidence type="ECO:0000259" key="1">
    <source>
        <dbReference type="Pfam" id="PF04773"/>
    </source>
</evidence>
<dbReference type="InterPro" id="IPR006860">
    <property type="entry name" value="FecR"/>
</dbReference>
<reference evidence="3 4" key="1">
    <citation type="submission" date="2018-08" db="EMBL/GenBank/DDBJ databases">
        <title>A genome reference for cultivated species of the human gut microbiota.</title>
        <authorList>
            <person name="Zou Y."/>
            <person name="Xue W."/>
            <person name="Luo G."/>
        </authorList>
    </citation>
    <scope>NUCLEOTIDE SEQUENCE [LARGE SCALE GENOMIC DNA]</scope>
    <source>
        <strain evidence="3 4">AF14-49</strain>
    </source>
</reference>
<dbReference type="Gene3D" id="3.55.50.30">
    <property type="match status" value="1"/>
</dbReference>
<evidence type="ECO:0000313" key="3">
    <source>
        <dbReference type="EMBL" id="RGV34075.1"/>
    </source>
</evidence>
<evidence type="ECO:0000313" key="4">
    <source>
        <dbReference type="Proteomes" id="UP000283589"/>
    </source>
</evidence>
<dbReference type="EMBL" id="QRZA01000009">
    <property type="protein sequence ID" value="RGV34075.1"/>
    <property type="molecule type" value="Genomic_DNA"/>
</dbReference>
<evidence type="ECO:0000259" key="2">
    <source>
        <dbReference type="Pfam" id="PF16344"/>
    </source>
</evidence>
<sequence length="404" mass="46945">MSLNDPFLIVSKIWKMENLEKGIEVSRLIVKDLQGCISPEEKVMLDKWLEESSENREIYHRVQGRVNREERQRIIRKLNKRAAWERVDRNTKKYRHPILRRCMKYAATIVLPLFMVGVGFYLIRDKEEIHPVAEMVKISPGVTKAELVLADGHKVVLGTETIDSLVSEEGVNIVKDGNGVSYLGNKEEGDLAYNIMRVPRGGEFKVRLQDGTLVYMNSETELKYPVRFVGKERRVYLSGEAYFEVQRDTTKPFIVVMNGNEVRVLGTEFNVRSYEDEKCQFTTLVAGKVLLTTHDHRCIELLPNEQGIVDPQGDIRKEQVDVALYTAWKDGNFVFRKQSLEHIMEIVERWYDLKVTFEDEWCKQVSFSGNVERYDDFSKLAEMLEATGSVKFRIKNNEIYVTKR</sequence>
<proteinExistence type="predicted"/>
<dbReference type="AlphaFoldDB" id="A0A412X1I3"/>
<dbReference type="InterPro" id="IPR032508">
    <property type="entry name" value="FecR_C"/>
</dbReference>
<name>A0A412X1I3_9BACT</name>
<dbReference type="PANTHER" id="PTHR30273">
    <property type="entry name" value="PERIPLASMIC SIGNAL SENSOR AND SIGMA FACTOR ACTIVATOR FECR-RELATED"/>
    <property type="match status" value="1"/>
</dbReference>
<feature type="domain" description="Protein FecR C-terminal" evidence="2">
    <location>
        <begin position="333"/>
        <end position="401"/>
    </location>
</feature>